<dbReference type="InterPro" id="IPR023214">
    <property type="entry name" value="HAD_sf"/>
</dbReference>
<dbReference type="InterPro" id="IPR006439">
    <property type="entry name" value="HAD-SF_hydro_IA"/>
</dbReference>
<evidence type="ECO:0000256" key="5">
    <source>
        <dbReference type="ARBA" id="ARBA00022842"/>
    </source>
</evidence>
<evidence type="ECO:0000256" key="7">
    <source>
        <dbReference type="ARBA" id="ARBA00023277"/>
    </source>
</evidence>
<dbReference type="NCBIfam" id="TIGR02009">
    <property type="entry name" value="PGMB-YQAB-SF"/>
    <property type="match status" value="1"/>
</dbReference>
<keyword evidence="12" id="KW-1185">Reference proteome</keyword>
<comment type="catalytic activity">
    <reaction evidence="8">
        <text>beta-D-glucose 1-phosphate = beta-D-glucose 6-phosphate</text>
        <dbReference type="Rhea" id="RHEA:20113"/>
        <dbReference type="ChEBI" id="CHEBI:57684"/>
        <dbReference type="ChEBI" id="CHEBI:58247"/>
        <dbReference type="EC" id="5.4.2.6"/>
    </reaction>
</comment>
<evidence type="ECO:0000313" key="11">
    <source>
        <dbReference type="EMBL" id="MFD2515461.1"/>
    </source>
</evidence>
<dbReference type="Gene3D" id="1.10.150.240">
    <property type="entry name" value="Putative phosphatase, domain 2"/>
    <property type="match status" value="1"/>
</dbReference>
<keyword evidence="6" id="KW-0413">Isomerase</keyword>
<reference evidence="12" key="1">
    <citation type="journal article" date="2019" name="Int. J. Syst. Evol. Microbiol.">
        <title>The Global Catalogue of Microorganisms (GCM) 10K type strain sequencing project: providing services to taxonomists for standard genome sequencing and annotation.</title>
        <authorList>
            <consortium name="The Broad Institute Genomics Platform"/>
            <consortium name="The Broad Institute Genome Sequencing Center for Infectious Disease"/>
            <person name="Wu L."/>
            <person name="Ma J."/>
        </authorList>
    </citation>
    <scope>NUCLEOTIDE SEQUENCE [LARGE SCALE GENOMIC DNA]</scope>
    <source>
        <strain evidence="12">KCTC 42498</strain>
    </source>
</reference>
<dbReference type="EMBL" id="JBHULU010000021">
    <property type="protein sequence ID" value="MFD2515461.1"/>
    <property type="molecule type" value="Genomic_DNA"/>
</dbReference>
<dbReference type="InterPro" id="IPR010976">
    <property type="entry name" value="B-phosphoglucomutase_hydrolase"/>
</dbReference>
<comment type="caution">
    <text evidence="11">The sequence shown here is derived from an EMBL/GenBank/DDBJ whole genome shotgun (WGS) entry which is preliminary data.</text>
</comment>
<dbReference type="GO" id="GO:0016787">
    <property type="term" value="F:hydrolase activity"/>
    <property type="evidence" value="ECO:0007669"/>
    <property type="project" value="UniProtKB-KW"/>
</dbReference>
<dbReference type="Proteomes" id="UP001597544">
    <property type="component" value="Unassembled WGS sequence"/>
</dbReference>
<dbReference type="Gene3D" id="3.40.50.1000">
    <property type="entry name" value="HAD superfamily/HAD-like"/>
    <property type="match status" value="1"/>
</dbReference>
<dbReference type="NCBIfam" id="TIGR01509">
    <property type="entry name" value="HAD-SF-IA-v3"/>
    <property type="match status" value="1"/>
</dbReference>
<keyword evidence="11" id="KW-0378">Hydrolase</keyword>
<dbReference type="InterPro" id="IPR051600">
    <property type="entry name" value="Beta-PGM-like"/>
</dbReference>
<organism evidence="11 12">
    <name type="scientific">Pontibacter locisalis</name>
    <dbReference type="NCBI Taxonomy" id="1719035"/>
    <lineage>
        <taxon>Bacteria</taxon>
        <taxon>Pseudomonadati</taxon>
        <taxon>Bacteroidota</taxon>
        <taxon>Cytophagia</taxon>
        <taxon>Cytophagales</taxon>
        <taxon>Hymenobacteraceae</taxon>
        <taxon>Pontibacter</taxon>
    </lineage>
</organism>
<dbReference type="PANTHER" id="PTHR46193:SF18">
    <property type="entry name" value="HEXITOL PHOSPHATASE B"/>
    <property type="match status" value="1"/>
</dbReference>
<dbReference type="InterPro" id="IPR036412">
    <property type="entry name" value="HAD-like_sf"/>
</dbReference>
<keyword evidence="7" id="KW-0119">Carbohydrate metabolism</keyword>
<dbReference type="SFLD" id="SFLDS00003">
    <property type="entry name" value="Haloacid_Dehalogenase"/>
    <property type="match status" value="1"/>
</dbReference>
<comment type="similarity">
    <text evidence="2">Belongs to the HAD-like hydrolase superfamily. CbbY/CbbZ/Gph/YieH family.</text>
</comment>
<evidence type="ECO:0000256" key="8">
    <source>
        <dbReference type="ARBA" id="ARBA00044926"/>
    </source>
</evidence>
<evidence type="ECO:0000256" key="10">
    <source>
        <dbReference type="ARBA" id="ARBA00044991"/>
    </source>
</evidence>
<sequence>MEKSIEKLLKERNIKALIFDLDGVITQTARVHAHAWKRMFDDYLEERGKREGKIYKPLQIETDYRQYVDGIPRYDGVRNYLASRSIVLPEGAPTDEPGKETVAGLGNLKNSYFQEVVRQEGVDVYQDTVEWLKKQRGKGLRTAVISASKNCKAILESAGIEHLFEVRVDGVVAVELGLKGKPAPDVFLEAARQLQVQPWESAIFEDALAGVEAGKQGGFALVVGVDRTNNPTELLDHGADVVIEKFPS</sequence>
<dbReference type="SUPFAM" id="SSF56784">
    <property type="entry name" value="HAD-like"/>
    <property type="match status" value="1"/>
</dbReference>
<proteinExistence type="inferred from homology"/>
<evidence type="ECO:0000256" key="6">
    <source>
        <dbReference type="ARBA" id="ARBA00023235"/>
    </source>
</evidence>
<accession>A0ABW5IPG0</accession>
<evidence type="ECO:0000313" key="12">
    <source>
        <dbReference type="Proteomes" id="UP001597544"/>
    </source>
</evidence>
<dbReference type="PANTHER" id="PTHR46193">
    <property type="entry name" value="6-PHOSPHOGLUCONATE PHOSPHATASE"/>
    <property type="match status" value="1"/>
</dbReference>
<evidence type="ECO:0000256" key="4">
    <source>
        <dbReference type="ARBA" id="ARBA00022723"/>
    </source>
</evidence>
<keyword evidence="3" id="KW-0597">Phosphoprotein</keyword>
<keyword evidence="4" id="KW-0479">Metal-binding</keyword>
<gene>
    <name evidence="11" type="ORF">ACFSRY_16430</name>
</gene>
<dbReference type="SFLD" id="SFLDG01129">
    <property type="entry name" value="C1.5:_HAD__Beta-PGM__Phosphata"/>
    <property type="match status" value="1"/>
</dbReference>
<evidence type="ECO:0000256" key="9">
    <source>
        <dbReference type="ARBA" id="ARBA00044968"/>
    </source>
</evidence>
<dbReference type="Pfam" id="PF00702">
    <property type="entry name" value="Hydrolase"/>
    <property type="match status" value="1"/>
</dbReference>
<evidence type="ECO:0000256" key="2">
    <source>
        <dbReference type="ARBA" id="ARBA00006171"/>
    </source>
</evidence>
<evidence type="ECO:0000256" key="1">
    <source>
        <dbReference type="ARBA" id="ARBA00001946"/>
    </source>
</evidence>
<dbReference type="RefSeq" id="WP_377510238.1">
    <property type="nucleotide sequence ID" value="NZ_JBHULU010000021.1"/>
</dbReference>
<dbReference type="InterPro" id="IPR023198">
    <property type="entry name" value="PGP-like_dom2"/>
</dbReference>
<comment type="cofactor">
    <cofactor evidence="1">
        <name>Mg(2+)</name>
        <dbReference type="ChEBI" id="CHEBI:18420"/>
    </cofactor>
</comment>
<name>A0ABW5IPG0_9BACT</name>
<evidence type="ECO:0000256" key="3">
    <source>
        <dbReference type="ARBA" id="ARBA00022553"/>
    </source>
</evidence>
<dbReference type="EC" id="5.4.2.6" evidence="9"/>
<protein>
    <recommendedName>
        <fullName evidence="10">Beta-phosphoglucomutase</fullName>
        <ecNumber evidence="9">5.4.2.6</ecNumber>
    </recommendedName>
</protein>
<keyword evidence="5" id="KW-0460">Magnesium</keyword>